<reference evidence="3 4" key="1">
    <citation type="submission" date="2015-02" db="EMBL/GenBank/DDBJ databases">
        <title>Draft Genome Sequences of Two Closely-Related Aflatoxigenic Aspergillus Species Obtained from the Cote d'Ivoire.</title>
        <authorList>
            <person name="Moore G.G."/>
            <person name="Beltz S.B."/>
            <person name="Mack B.M."/>
        </authorList>
    </citation>
    <scope>NUCLEOTIDE SEQUENCE [LARGE SCALE GENOMIC DNA]</scope>
    <source>
        <strain evidence="3 4">SRRC1468</strain>
    </source>
</reference>
<dbReference type="OrthoDB" id="2283785at2759"/>
<gene>
    <name evidence="3" type="ORF">ARAM_002037</name>
</gene>
<evidence type="ECO:0000256" key="1">
    <source>
        <dbReference type="SAM" id="MobiDB-lite"/>
    </source>
</evidence>
<evidence type="ECO:0000313" key="4">
    <source>
        <dbReference type="Proteomes" id="UP000034291"/>
    </source>
</evidence>
<dbReference type="STRING" id="308745.A0A0F8XQG5"/>
<feature type="region of interest" description="Disordered" evidence="1">
    <location>
        <begin position="470"/>
        <end position="507"/>
    </location>
</feature>
<dbReference type="Pfam" id="PF04425">
    <property type="entry name" value="Bul1_N"/>
    <property type="match status" value="1"/>
</dbReference>
<organism evidence="3 4">
    <name type="scientific">Aspergillus rambellii</name>
    <dbReference type="NCBI Taxonomy" id="308745"/>
    <lineage>
        <taxon>Eukaryota</taxon>
        <taxon>Fungi</taxon>
        <taxon>Dikarya</taxon>
        <taxon>Ascomycota</taxon>
        <taxon>Pezizomycotina</taxon>
        <taxon>Eurotiomycetes</taxon>
        <taxon>Eurotiomycetidae</taxon>
        <taxon>Eurotiales</taxon>
        <taxon>Aspergillaceae</taxon>
        <taxon>Aspergillus</taxon>
        <taxon>Aspergillus subgen. Nidulantes</taxon>
    </lineage>
</organism>
<dbReference type="PANTHER" id="PTHR31904">
    <property type="entry name" value="BYPASS OF STOP CODON PROTEIN 5-RELATED"/>
    <property type="match status" value="1"/>
</dbReference>
<feature type="compositionally biased region" description="Polar residues" evidence="1">
    <location>
        <begin position="498"/>
        <end position="507"/>
    </location>
</feature>
<proteinExistence type="predicted"/>
<dbReference type="Proteomes" id="UP000034291">
    <property type="component" value="Unassembled WGS sequence"/>
</dbReference>
<feature type="domain" description="Bul1 N-terminal" evidence="2">
    <location>
        <begin position="104"/>
        <end position="151"/>
    </location>
</feature>
<dbReference type="Gene3D" id="2.60.40.640">
    <property type="match status" value="1"/>
</dbReference>
<name>A0A0F8XQG5_9EURO</name>
<evidence type="ECO:0000259" key="2">
    <source>
        <dbReference type="Pfam" id="PF04425"/>
    </source>
</evidence>
<protein>
    <recommendedName>
        <fullName evidence="2">Bul1 N-terminal domain-containing protein</fullName>
    </recommendedName>
</protein>
<dbReference type="InterPro" id="IPR007519">
    <property type="entry name" value="Bul1_N"/>
</dbReference>
<dbReference type="InterPro" id="IPR014752">
    <property type="entry name" value="Arrestin-like_C"/>
</dbReference>
<dbReference type="InterPro" id="IPR039634">
    <property type="entry name" value="Bul1-like"/>
</dbReference>
<sequence length="507" mass="55817">MTASTLSRGSRSFEVFARLTRPSITIELKHEAEGIAHSYTTGDQIQGTVIVTAEHLTSFDEIEIKLEGIQSVTVERGQIPGRSGAYQTFLRLRQPMEESTYPMPRVLEPGLTYKFPFTFVVPQRLLPHACSHDKKNVHLEHAHTLLPPTLGDPLLASDGRSLLDDLAPHMCRITYQVSADVIQKPVVGPPKSLKLVNKKIRIVPAVEEEPPLTVLDTDPVYCTRKEKDVRRGTMRPKLGRLVAAASQPKPVQLNPPNVEPCDSVSTCATIHLRFDPVGNETPPSLGTVWSKLRASTYAAASPWQDYPNTSSVSALGQMGQMVYTESVPLSTMCVESAQWTKHTIDDLIRRDSLQSTSSRESLTGPPPSSSFSGTAFYLASITVPVTLPKNKLFLPTFHSCLISRIYTLELCTSYHTPNMNILTPTVSLKLPIQFTSRPRPRATLTQLPEITQDEVNAEFFCPRSVAPPAATSLPDPAPPAYSGFLAPPQRRALPASSEPPTRQVRCQ</sequence>
<dbReference type="PANTHER" id="PTHR31904:SF1">
    <property type="entry name" value="BYPASS OF STOP CODON PROTEIN 5-RELATED"/>
    <property type="match status" value="1"/>
</dbReference>
<dbReference type="AlphaFoldDB" id="A0A0F8XQG5"/>
<accession>A0A0F8XQG5</accession>
<comment type="caution">
    <text evidence="3">The sequence shown here is derived from an EMBL/GenBank/DDBJ whole genome shotgun (WGS) entry which is preliminary data.</text>
</comment>
<keyword evidence="4" id="KW-1185">Reference proteome</keyword>
<dbReference type="EMBL" id="JZBS01000670">
    <property type="protein sequence ID" value="KKK25767.1"/>
    <property type="molecule type" value="Genomic_DNA"/>
</dbReference>
<evidence type="ECO:0000313" key="3">
    <source>
        <dbReference type="EMBL" id="KKK25767.1"/>
    </source>
</evidence>